<protein>
    <submittedName>
        <fullName evidence="1">Uncharacterized protein</fullName>
    </submittedName>
</protein>
<keyword evidence="2" id="KW-1185">Reference proteome</keyword>
<evidence type="ECO:0000313" key="1">
    <source>
        <dbReference type="EMBL" id="MPC60841.1"/>
    </source>
</evidence>
<dbReference type="Proteomes" id="UP000324222">
    <property type="component" value="Unassembled WGS sequence"/>
</dbReference>
<proteinExistence type="predicted"/>
<dbReference type="EMBL" id="VSRR010017954">
    <property type="protein sequence ID" value="MPC60841.1"/>
    <property type="molecule type" value="Genomic_DNA"/>
</dbReference>
<comment type="caution">
    <text evidence="1">The sequence shown here is derived from an EMBL/GenBank/DDBJ whole genome shotgun (WGS) entry which is preliminary data.</text>
</comment>
<gene>
    <name evidence="1" type="ORF">E2C01_054900</name>
</gene>
<accession>A0A5B7GL14</accession>
<sequence length="70" mass="8222">MVDQSERWKGVQIQTIPLKRECILSPGSLIRKRRYIQGQTMSQCHGKQIYYRRPSHLEDFPANYGMEGPL</sequence>
<reference evidence="1 2" key="1">
    <citation type="submission" date="2019-05" db="EMBL/GenBank/DDBJ databases">
        <title>Another draft genome of Portunus trituberculatus and its Hox gene families provides insights of decapod evolution.</title>
        <authorList>
            <person name="Jeong J.-H."/>
            <person name="Song I."/>
            <person name="Kim S."/>
            <person name="Choi T."/>
            <person name="Kim D."/>
            <person name="Ryu S."/>
            <person name="Kim W."/>
        </authorList>
    </citation>
    <scope>NUCLEOTIDE SEQUENCE [LARGE SCALE GENOMIC DNA]</scope>
    <source>
        <tissue evidence="1">Muscle</tissue>
    </source>
</reference>
<organism evidence="1 2">
    <name type="scientific">Portunus trituberculatus</name>
    <name type="common">Swimming crab</name>
    <name type="synonym">Neptunus trituberculatus</name>
    <dbReference type="NCBI Taxonomy" id="210409"/>
    <lineage>
        <taxon>Eukaryota</taxon>
        <taxon>Metazoa</taxon>
        <taxon>Ecdysozoa</taxon>
        <taxon>Arthropoda</taxon>
        <taxon>Crustacea</taxon>
        <taxon>Multicrustacea</taxon>
        <taxon>Malacostraca</taxon>
        <taxon>Eumalacostraca</taxon>
        <taxon>Eucarida</taxon>
        <taxon>Decapoda</taxon>
        <taxon>Pleocyemata</taxon>
        <taxon>Brachyura</taxon>
        <taxon>Eubrachyura</taxon>
        <taxon>Portunoidea</taxon>
        <taxon>Portunidae</taxon>
        <taxon>Portuninae</taxon>
        <taxon>Portunus</taxon>
    </lineage>
</organism>
<name>A0A5B7GL14_PORTR</name>
<evidence type="ECO:0000313" key="2">
    <source>
        <dbReference type="Proteomes" id="UP000324222"/>
    </source>
</evidence>
<dbReference type="AlphaFoldDB" id="A0A5B7GL14"/>